<evidence type="ECO:0000259" key="3">
    <source>
        <dbReference type="Pfam" id="PF25871"/>
    </source>
</evidence>
<proteinExistence type="predicted"/>
<protein>
    <submittedName>
        <fullName evidence="4">Uncharacterized protein</fullName>
    </submittedName>
</protein>
<dbReference type="InterPro" id="IPR058841">
    <property type="entry name" value="HTH_76"/>
</dbReference>
<dbReference type="InterPro" id="IPR040554">
    <property type="entry name" value="KPWE_PEX14_dom"/>
</dbReference>
<dbReference type="AlphaFoldDB" id="U4LLP2"/>
<dbReference type="Proteomes" id="UP000018144">
    <property type="component" value="Unassembled WGS sequence"/>
</dbReference>
<evidence type="ECO:0000313" key="4">
    <source>
        <dbReference type="EMBL" id="CCX32507.1"/>
    </source>
</evidence>
<name>U4LLP2_PYROM</name>
<feature type="domain" description="PEX14-like helix-turn-helix" evidence="3">
    <location>
        <begin position="9"/>
        <end position="71"/>
    </location>
</feature>
<dbReference type="EMBL" id="HF935890">
    <property type="protein sequence ID" value="CCX32507.1"/>
    <property type="molecule type" value="Genomic_DNA"/>
</dbReference>
<dbReference type="OrthoDB" id="9936937at2759"/>
<gene>
    <name evidence="4" type="ORF">PCON_13347</name>
</gene>
<reference evidence="4 5" key="1">
    <citation type="journal article" date="2013" name="PLoS Genet.">
        <title>The genome and development-dependent transcriptomes of Pyronema confluens: a window into fungal evolution.</title>
        <authorList>
            <person name="Traeger S."/>
            <person name="Altegoer F."/>
            <person name="Freitag M."/>
            <person name="Gabaldon T."/>
            <person name="Kempken F."/>
            <person name="Kumar A."/>
            <person name="Marcet-Houben M."/>
            <person name="Poggeler S."/>
            <person name="Stajich J.E."/>
            <person name="Nowrousian M."/>
        </authorList>
    </citation>
    <scope>NUCLEOTIDE SEQUENCE [LARGE SCALE GENOMIC DNA]</scope>
    <source>
        <strain evidence="5">CBS 100304</strain>
        <tissue evidence="4">Vegetative mycelium</tissue>
    </source>
</reference>
<evidence type="ECO:0000313" key="5">
    <source>
        <dbReference type="Proteomes" id="UP000018144"/>
    </source>
</evidence>
<dbReference type="STRING" id="1076935.U4LLP2"/>
<accession>U4LLP2</accession>
<dbReference type="PANTHER" id="PTHR36855:SF1">
    <property type="entry name" value="PEROXISOME MEMBRANE ANCHOR PROTEIN PEX14P N-TERMINAL DOMAIN-CONTAINING PROTEIN"/>
    <property type="match status" value="1"/>
</dbReference>
<feature type="region of interest" description="Disordered" evidence="1">
    <location>
        <begin position="208"/>
        <end position="235"/>
    </location>
</feature>
<dbReference type="OMA" id="KAKCFYF"/>
<organism evidence="4 5">
    <name type="scientific">Pyronema omphalodes (strain CBS 100304)</name>
    <name type="common">Pyronema confluens</name>
    <dbReference type="NCBI Taxonomy" id="1076935"/>
    <lineage>
        <taxon>Eukaryota</taxon>
        <taxon>Fungi</taxon>
        <taxon>Dikarya</taxon>
        <taxon>Ascomycota</taxon>
        <taxon>Pezizomycotina</taxon>
        <taxon>Pezizomycetes</taxon>
        <taxon>Pezizales</taxon>
        <taxon>Pyronemataceae</taxon>
        <taxon>Pyronema</taxon>
    </lineage>
</organism>
<evidence type="ECO:0000259" key="2">
    <source>
        <dbReference type="Pfam" id="PF17733"/>
    </source>
</evidence>
<feature type="domain" description="Peroxisomal membrane protein PEX14-like KPWE" evidence="2">
    <location>
        <begin position="188"/>
        <end position="234"/>
    </location>
</feature>
<evidence type="ECO:0000256" key="1">
    <source>
        <dbReference type="SAM" id="MobiDB-lite"/>
    </source>
</evidence>
<dbReference type="eggNOG" id="ENOG502S7YV">
    <property type="taxonomic scope" value="Eukaryota"/>
</dbReference>
<dbReference type="PANTHER" id="PTHR36855">
    <property type="entry name" value="CHROMOSOME 10, WHOLE GENOME SHOTGUN SEQUENCE"/>
    <property type="match status" value="1"/>
</dbReference>
<sequence>MASTEFQSFVKIRDYPWASNLEFQSGLRSILSNSPPNTHEELTNRAKCFYFQKKTGIAVNDMAYTEWLESSPPLAPVPTPAAVSGVSASNILSQPSVPAALPAAVVDGTAAIPTEGALGAADAGAATIPTIPTAAAGTPAMTATAISPTPNPTPVMPSSPANTPVQGLPMAAATGAVAPGAAEDGDAPYPKSFAEVVELITLGKPIPGIKEIPDTVLAEPENPGVQGRRKPWEKE</sequence>
<dbReference type="Pfam" id="PF17733">
    <property type="entry name" value="KPWE_dom"/>
    <property type="match status" value="1"/>
</dbReference>
<keyword evidence="5" id="KW-1185">Reference proteome</keyword>
<dbReference type="Pfam" id="PF25871">
    <property type="entry name" value="HTH_76"/>
    <property type="match status" value="1"/>
</dbReference>